<keyword evidence="7" id="KW-0865">Zymogen</keyword>
<dbReference type="InterPro" id="IPR001254">
    <property type="entry name" value="Trypsin_dom"/>
</dbReference>
<dbReference type="InterPro" id="IPR018114">
    <property type="entry name" value="TRYPSIN_HIS"/>
</dbReference>
<dbReference type="PROSITE" id="PS00134">
    <property type="entry name" value="TRYPSIN_HIS"/>
    <property type="match status" value="1"/>
</dbReference>
<keyword evidence="5 11" id="KW-0378">Hydrolase</keyword>
<evidence type="ECO:0000256" key="12">
    <source>
        <dbReference type="SAM" id="SignalP"/>
    </source>
</evidence>
<dbReference type="GO" id="GO:0006508">
    <property type="term" value="P:proteolysis"/>
    <property type="evidence" value="ECO:0007669"/>
    <property type="project" value="UniProtKB-KW"/>
</dbReference>
<evidence type="ECO:0000256" key="11">
    <source>
        <dbReference type="RuleBase" id="RU363034"/>
    </source>
</evidence>
<evidence type="ECO:0000256" key="2">
    <source>
        <dbReference type="ARBA" id="ARBA00022670"/>
    </source>
</evidence>
<dbReference type="KEGG" id="foc:113204545"/>
<evidence type="ECO:0000256" key="4">
    <source>
        <dbReference type="ARBA" id="ARBA00022757"/>
    </source>
</evidence>
<evidence type="ECO:0000256" key="8">
    <source>
        <dbReference type="ARBA" id="ARBA00023157"/>
    </source>
</evidence>
<sequence length="275" mass="28815">MLRALPVVLVVLAVCHGLPRPHPRLPPRFLSDGYSSGLQIVGGLVADIKDFPYQVSMMESGSHICGGSILNERWVLTAGHCVNALDGDATSASVRVGSSSRVSGGQVVNVIWAAEHPKFDIGTLTHDVALMQLESDLDLTGVAAKPTQLVAPNAAPAAGQLLTVSGWGTLHSGDWDSPVDLYAVMLPSVPLDVCKQVYDSRGDLVDETMICAGVGGKDSCQGDSGGPLVDAEHVQVGVVSWGIGCGSPGFPGLYANLAHPELQDWIRETSKNDDD</sequence>
<feature type="domain" description="Peptidase S1" evidence="13">
    <location>
        <begin position="40"/>
        <end position="271"/>
    </location>
</feature>
<dbReference type="GeneID" id="113204545"/>
<dbReference type="PANTHER" id="PTHR24276">
    <property type="entry name" value="POLYSERASE-RELATED"/>
    <property type="match status" value="1"/>
</dbReference>
<comment type="catalytic activity">
    <reaction evidence="9">
        <text>Preferential cleavage: Arg-|-Xaa, Lys-|-Xaa.</text>
        <dbReference type="EC" id="3.4.21.4"/>
    </reaction>
</comment>
<dbReference type="SUPFAM" id="SSF50494">
    <property type="entry name" value="Trypsin-like serine proteases"/>
    <property type="match status" value="1"/>
</dbReference>
<dbReference type="OrthoDB" id="10059102at2759"/>
<dbReference type="Proteomes" id="UP000504606">
    <property type="component" value="Unplaced"/>
</dbReference>
<dbReference type="InterPro" id="IPR033116">
    <property type="entry name" value="TRYPSIN_SER"/>
</dbReference>
<evidence type="ECO:0000256" key="1">
    <source>
        <dbReference type="ARBA" id="ARBA00007664"/>
    </source>
</evidence>
<dbReference type="InterPro" id="IPR009003">
    <property type="entry name" value="Peptidase_S1_PA"/>
</dbReference>
<evidence type="ECO:0000256" key="3">
    <source>
        <dbReference type="ARBA" id="ARBA00022729"/>
    </source>
</evidence>
<evidence type="ECO:0000256" key="6">
    <source>
        <dbReference type="ARBA" id="ARBA00022825"/>
    </source>
</evidence>
<dbReference type="GO" id="GO:0007586">
    <property type="term" value="P:digestion"/>
    <property type="evidence" value="ECO:0007669"/>
    <property type="project" value="UniProtKB-KW"/>
</dbReference>
<dbReference type="InterPro" id="IPR043504">
    <property type="entry name" value="Peptidase_S1_PA_chymotrypsin"/>
</dbReference>
<dbReference type="Pfam" id="PF00089">
    <property type="entry name" value="Trypsin"/>
    <property type="match status" value="1"/>
</dbReference>
<organism evidence="14 15">
    <name type="scientific">Frankliniella occidentalis</name>
    <name type="common">Western flower thrips</name>
    <name type="synonym">Euthrips occidentalis</name>
    <dbReference type="NCBI Taxonomy" id="133901"/>
    <lineage>
        <taxon>Eukaryota</taxon>
        <taxon>Metazoa</taxon>
        <taxon>Ecdysozoa</taxon>
        <taxon>Arthropoda</taxon>
        <taxon>Hexapoda</taxon>
        <taxon>Insecta</taxon>
        <taxon>Pterygota</taxon>
        <taxon>Neoptera</taxon>
        <taxon>Paraneoptera</taxon>
        <taxon>Thysanoptera</taxon>
        <taxon>Terebrantia</taxon>
        <taxon>Thripoidea</taxon>
        <taxon>Thripidae</taxon>
        <taxon>Frankliniella</taxon>
    </lineage>
</organism>
<dbReference type="RefSeq" id="XP_026275537.1">
    <property type="nucleotide sequence ID" value="XM_026419752.2"/>
</dbReference>
<dbReference type="InterPro" id="IPR050430">
    <property type="entry name" value="Peptidase_S1"/>
</dbReference>
<evidence type="ECO:0000259" key="13">
    <source>
        <dbReference type="PROSITE" id="PS50240"/>
    </source>
</evidence>
<evidence type="ECO:0000313" key="15">
    <source>
        <dbReference type="RefSeq" id="XP_026275537.1"/>
    </source>
</evidence>
<evidence type="ECO:0000256" key="10">
    <source>
        <dbReference type="ARBA" id="ARBA00038868"/>
    </source>
</evidence>
<dbReference type="PROSITE" id="PS50240">
    <property type="entry name" value="TRYPSIN_DOM"/>
    <property type="match status" value="1"/>
</dbReference>
<keyword evidence="8" id="KW-1015">Disulfide bond</keyword>
<dbReference type="CDD" id="cd00190">
    <property type="entry name" value="Tryp_SPc"/>
    <property type="match status" value="1"/>
</dbReference>
<dbReference type="AlphaFoldDB" id="A0A6J1S3D4"/>
<keyword evidence="2 11" id="KW-0645">Protease</keyword>
<keyword evidence="3 12" id="KW-0732">Signal</keyword>
<dbReference type="SMART" id="SM00020">
    <property type="entry name" value="Tryp_SPc"/>
    <property type="match status" value="1"/>
</dbReference>
<feature type="signal peptide" evidence="12">
    <location>
        <begin position="1"/>
        <end position="17"/>
    </location>
</feature>
<feature type="chain" id="PRO_5026975625" description="trypsin" evidence="12">
    <location>
        <begin position="18"/>
        <end position="275"/>
    </location>
</feature>
<dbReference type="PROSITE" id="PS00135">
    <property type="entry name" value="TRYPSIN_SER"/>
    <property type="match status" value="1"/>
</dbReference>
<dbReference type="PANTHER" id="PTHR24276:SF97">
    <property type="entry name" value="GH13245P2-RELATED"/>
    <property type="match status" value="1"/>
</dbReference>
<reference evidence="15" key="1">
    <citation type="submission" date="2025-08" db="UniProtKB">
        <authorList>
            <consortium name="RefSeq"/>
        </authorList>
    </citation>
    <scope>IDENTIFICATION</scope>
    <source>
        <tissue evidence="15">Whole organism</tissue>
    </source>
</reference>
<evidence type="ECO:0000256" key="5">
    <source>
        <dbReference type="ARBA" id="ARBA00022801"/>
    </source>
</evidence>
<gene>
    <name evidence="15" type="primary">LOC113204545</name>
</gene>
<dbReference type="EC" id="3.4.21.4" evidence="10"/>
<dbReference type="Gene3D" id="2.40.10.10">
    <property type="entry name" value="Trypsin-like serine proteases"/>
    <property type="match status" value="2"/>
</dbReference>
<proteinExistence type="inferred from homology"/>
<keyword evidence="14" id="KW-1185">Reference proteome</keyword>
<evidence type="ECO:0000313" key="14">
    <source>
        <dbReference type="Proteomes" id="UP000504606"/>
    </source>
</evidence>
<name>A0A6J1S3D4_FRAOC</name>
<dbReference type="PRINTS" id="PR00722">
    <property type="entry name" value="CHYMOTRYPSIN"/>
</dbReference>
<dbReference type="GO" id="GO:0004252">
    <property type="term" value="F:serine-type endopeptidase activity"/>
    <property type="evidence" value="ECO:0007669"/>
    <property type="project" value="UniProtKB-EC"/>
</dbReference>
<dbReference type="InterPro" id="IPR001314">
    <property type="entry name" value="Peptidase_S1A"/>
</dbReference>
<keyword evidence="6 11" id="KW-0720">Serine protease</keyword>
<accession>A0A6J1S3D4</accession>
<protein>
    <recommendedName>
        <fullName evidence="10">trypsin</fullName>
        <ecNumber evidence="10">3.4.21.4</ecNumber>
    </recommendedName>
</protein>
<keyword evidence="4" id="KW-0222">Digestion</keyword>
<dbReference type="FunFam" id="2.40.10.10:FF:000077">
    <property type="entry name" value="Predicted protein"/>
    <property type="match status" value="1"/>
</dbReference>
<evidence type="ECO:0000256" key="7">
    <source>
        <dbReference type="ARBA" id="ARBA00023145"/>
    </source>
</evidence>
<evidence type="ECO:0000256" key="9">
    <source>
        <dbReference type="ARBA" id="ARBA00036320"/>
    </source>
</evidence>
<comment type="similarity">
    <text evidence="1">Belongs to the peptidase S1 family.</text>
</comment>